<feature type="transmembrane region" description="Helical" evidence="7">
    <location>
        <begin position="144"/>
        <end position="162"/>
    </location>
</feature>
<dbReference type="Proteomes" id="UP000253975">
    <property type="component" value="Unassembled WGS sequence"/>
</dbReference>
<evidence type="ECO:0000256" key="6">
    <source>
        <dbReference type="ARBA" id="ARBA00023136"/>
    </source>
</evidence>
<feature type="transmembrane region" description="Helical" evidence="7">
    <location>
        <begin position="210"/>
        <end position="233"/>
    </location>
</feature>
<evidence type="ECO:0000313" key="9">
    <source>
        <dbReference type="Proteomes" id="UP000253975"/>
    </source>
</evidence>
<gene>
    <name evidence="8" type="ORF">C1881_07320</name>
</gene>
<dbReference type="Gene3D" id="1.20.1630.10">
    <property type="entry name" value="Formate dehydrogenase/DMSO reductase domain"/>
    <property type="match status" value="1"/>
</dbReference>
<sequence>MHLFEMHLERAGHSGLFFEHRFRSGTPAILDATNCDNVATCGSVTSLASGEGKRMGIFDSLIVAYLFLGSTGGGALAVLSLLEALNSPRLAARRWLLPAEFFARAWAACAIVLGLSVVCLLADLGRIDRAFFLFTASTPSAIAVGAWSLAVACALSTVFACANMLEMWDLREKLAVPGGVLGVLIGVVVVAYTGILLAGLPSVDAWQTPLIPALFVLSGISCGVALCLGAWAFVECRAPLMGSFIALSRVDSAAVAVEAACLVAYVAWLFASPTTSQAAFALVAGDLRWPFWIGLVVCGLGIPLVLEHLLTFDNGRSQLLWVALFVLIGGVTLRYSIVGISAFDITQTANLADTLALP</sequence>
<comment type="subcellular location">
    <subcellularLocation>
        <location evidence="1">Cell membrane</location>
        <topology evidence="1">Multi-pass membrane protein</topology>
    </subcellularLocation>
</comment>
<accession>A0A369LDR7</accession>
<organism evidence="8 9">
    <name type="scientific">Slackia isoflavoniconvertens</name>
    <dbReference type="NCBI Taxonomy" id="572010"/>
    <lineage>
        <taxon>Bacteria</taxon>
        <taxon>Bacillati</taxon>
        <taxon>Actinomycetota</taxon>
        <taxon>Coriobacteriia</taxon>
        <taxon>Eggerthellales</taxon>
        <taxon>Eggerthellaceae</taxon>
        <taxon>Slackia</taxon>
    </lineage>
</organism>
<keyword evidence="3" id="KW-1003">Cell membrane</keyword>
<dbReference type="EMBL" id="PPTO01000011">
    <property type="protein sequence ID" value="RDB57783.1"/>
    <property type="molecule type" value="Genomic_DNA"/>
</dbReference>
<dbReference type="GO" id="GO:0005886">
    <property type="term" value="C:plasma membrane"/>
    <property type="evidence" value="ECO:0007669"/>
    <property type="project" value="UniProtKB-SubCell"/>
</dbReference>
<feature type="transmembrane region" description="Helical" evidence="7">
    <location>
        <begin position="291"/>
        <end position="312"/>
    </location>
</feature>
<feature type="transmembrane region" description="Helical" evidence="7">
    <location>
        <begin position="103"/>
        <end position="124"/>
    </location>
</feature>
<evidence type="ECO:0000256" key="3">
    <source>
        <dbReference type="ARBA" id="ARBA00022475"/>
    </source>
</evidence>
<proteinExistence type="inferred from homology"/>
<dbReference type="Pfam" id="PF03916">
    <property type="entry name" value="NrfD"/>
    <property type="match status" value="1"/>
</dbReference>
<feature type="transmembrane region" description="Helical" evidence="7">
    <location>
        <begin position="62"/>
        <end position="82"/>
    </location>
</feature>
<evidence type="ECO:0000256" key="5">
    <source>
        <dbReference type="ARBA" id="ARBA00022989"/>
    </source>
</evidence>
<feature type="transmembrane region" description="Helical" evidence="7">
    <location>
        <begin position="253"/>
        <end position="271"/>
    </location>
</feature>
<name>A0A369LDR7_9ACTN</name>
<feature type="transmembrane region" description="Helical" evidence="7">
    <location>
        <begin position="319"/>
        <end position="337"/>
    </location>
</feature>
<dbReference type="PANTHER" id="PTHR34856">
    <property type="entry name" value="PROTEIN NRFD"/>
    <property type="match status" value="1"/>
</dbReference>
<keyword evidence="4 7" id="KW-0812">Transmembrane</keyword>
<evidence type="ECO:0000256" key="7">
    <source>
        <dbReference type="SAM" id="Phobius"/>
    </source>
</evidence>
<dbReference type="InterPro" id="IPR052049">
    <property type="entry name" value="Electron_transfer_protein"/>
</dbReference>
<evidence type="ECO:0000313" key="8">
    <source>
        <dbReference type="EMBL" id="RDB57783.1"/>
    </source>
</evidence>
<dbReference type="AlphaFoldDB" id="A0A369LDR7"/>
<protein>
    <submittedName>
        <fullName evidence="8">Polysulfide reductase</fullName>
    </submittedName>
</protein>
<comment type="caution">
    <text evidence="8">The sequence shown here is derived from an EMBL/GenBank/DDBJ whole genome shotgun (WGS) entry which is preliminary data.</text>
</comment>
<evidence type="ECO:0000256" key="2">
    <source>
        <dbReference type="ARBA" id="ARBA00008929"/>
    </source>
</evidence>
<dbReference type="PANTHER" id="PTHR34856:SF2">
    <property type="entry name" value="PROTEIN NRFD"/>
    <property type="match status" value="1"/>
</dbReference>
<evidence type="ECO:0000256" key="1">
    <source>
        <dbReference type="ARBA" id="ARBA00004651"/>
    </source>
</evidence>
<comment type="similarity">
    <text evidence="2">Belongs to the NrfD family.</text>
</comment>
<reference evidence="8 9" key="1">
    <citation type="journal article" date="2018" name="Elife">
        <title>Discovery and characterization of a prevalent human gut bacterial enzyme sufficient for the inactivation of a family of plant toxins.</title>
        <authorList>
            <person name="Koppel N."/>
            <person name="Bisanz J.E."/>
            <person name="Pandelia M.E."/>
            <person name="Turnbaugh P.J."/>
            <person name="Balskus E.P."/>
        </authorList>
    </citation>
    <scope>NUCLEOTIDE SEQUENCE [LARGE SCALE GENOMIC DNA]</scope>
    <source>
        <strain evidence="8 9">OB21 GAM31</strain>
    </source>
</reference>
<evidence type="ECO:0000256" key="4">
    <source>
        <dbReference type="ARBA" id="ARBA00022692"/>
    </source>
</evidence>
<keyword evidence="6 7" id="KW-0472">Membrane</keyword>
<feature type="transmembrane region" description="Helical" evidence="7">
    <location>
        <begin position="174"/>
        <end position="198"/>
    </location>
</feature>
<keyword evidence="5 7" id="KW-1133">Transmembrane helix</keyword>
<dbReference type="InterPro" id="IPR005614">
    <property type="entry name" value="NrfD-like"/>
</dbReference>